<keyword evidence="1" id="KW-0175">Coiled coil</keyword>
<gene>
    <name evidence="2" type="ORF">SVUK_LOCUS3189</name>
</gene>
<keyword evidence="3" id="KW-1185">Reference proteome</keyword>
<dbReference type="Proteomes" id="UP000270094">
    <property type="component" value="Unassembled WGS sequence"/>
</dbReference>
<protein>
    <submittedName>
        <fullName evidence="2">Uncharacterized protein</fullName>
    </submittedName>
</protein>
<feature type="coiled-coil region" evidence="1">
    <location>
        <begin position="125"/>
        <end position="201"/>
    </location>
</feature>
<sequence>ALLRTKADLELARNAAAIKHSDSIALRCELNRCMKEDMEKEIVWMTKEENFRKTLLLRTTSFEQKANDFQRTLAEKDEMIEGLRRDLQKLQTAIAEASRKDEMMTESSAKKDITRAEDNASKALIEQLKRERNALEVTVAELKKQLETSPETLQEVKRLQKLLEEKDEKLAAMRRNYRQLMRKVEHSLEHLEKQHLKTRRKLEENIIS</sequence>
<evidence type="ECO:0000313" key="2">
    <source>
        <dbReference type="EMBL" id="VDM68191.1"/>
    </source>
</evidence>
<feature type="coiled-coil region" evidence="1">
    <location>
        <begin position="66"/>
        <end position="100"/>
    </location>
</feature>
<dbReference type="OrthoDB" id="5860291at2759"/>
<accession>A0A3P7I450</accession>
<evidence type="ECO:0000256" key="1">
    <source>
        <dbReference type="SAM" id="Coils"/>
    </source>
</evidence>
<name>A0A3P7I450_STRVU</name>
<proteinExistence type="predicted"/>
<reference evidence="2 3" key="1">
    <citation type="submission" date="2018-11" db="EMBL/GenBank/DDBJ databases">
        <authorList>
            <consortium name="Pathogen Informatics"/>
        </authorList>
    </citation>
    <scope>NUCLEOTIDE SEQUENCE [LARGE SCALE GENOMIC DNA]</scope>
</reference>
<feature type="non-terminal residue" evidence="2">
    <location>
        <position position="1"/>
    </location>
</feature>
<organism evidence="2 3">
    <name type="scientific">Strongylus vulgaris</name>
    <name type="common">Blood worm</name>
    <dbReference type="NCBI Taxonomy" id="40348"/>
    <lineage>
        <taxon>Eukaryota</taxon>
        <taxon>Metazoa</taxon>
        <taxon>Ecdysozoa</taxon>
        <taxon>Nematoda</taxon>
        <taxon>Chromadorea</taxon>
        <taxon>Rhabditida</taxon>
        <taxon>Rhabditina</taxon>
        <taxon>Rhabditomorpha</taxon>
        <taxon>Strongyloidea</taxon>
        <taxon>Strongylidae</taxon>
        <taxon>Strongylus</taxon>
    </lineage>
</organism>
<dbReference type="AlphaFoldDB" id="A0A3P7I450"/>
<dbReference type="EMBL" id="UYYB01007980">
    <property type="protein sequence ID" value="VDM68191.1"/>
    <property type="molecule type" value="Genomic_DNA"/>
</dbReference>
<evidence type="ECO:0000313" key="3">
    <source>
        <dbReference type="Proteomes" id="UP000270094"/>
    </source>
</evidence>